<dbReference type="Proteomes" id="UP000010846">
    <property type="component" value="Chromosome"/>
</dbReference>
<keyword evidence="1" id="KW-0805">Transcription regulation</keyword>
<dbReference type="Gene3D" id="1.10.10.10">
    <property type="entry name" value="Winged helix-like DNA-binding domain superfamily/Winged helix DNA-binding domain"/>
    <property type="match status" value="1"/>
</dbReference>
<evidence type="ECO:0000259" key="4">
    <source>
        <dbReference type="Pfam" id="PF15915"/>
    </source>
</evidence>
<evidence type="ECO:0000256" key="2">
    <source>
        <dbReference type="ARBA" id="ARBA00023163"/>
    </source>
</evidence>
<keyword evidence="6" id="KW-1185">Reference proteome</keyword>
<dbReference type="AlphaFoldDB" id="L0IDA6"/>
<dbReference type="Pfam" id="PF15915">
    <property type="entry name" value="BAT"/>
    <property type="match status" value="1"/>
</dbReference>
<sequence>MYVLAMSTIAEFRIPAADLVLADSFDRLSDLSVQLESSISRTVPSLWIAGAGAEAVTDALAADASVAAAELLIETPDRLLYDVEPSTATRTRFDRLLEADATVLDATGRSGWWQLEMRFPDRNALADTHDRLDEAGTAVEIVRVSQLGGGPTAHPRLTPEQREALVAAFEHGYFEIPRRTSMEELAAELGISHQALSERLRRAYETLVDAELQPAGEHAP</sequence>
<dbReference type="SUPFAM" id="SSF88659">
    <property type="entry name" value="Sigma3 and sigma4 domains of RNA polymerase sigma factors"/>
    <property type="match status" value="1"/>
</dbReference>
<dbReference type="PANTHER" id="PTHR34236:SF1">
    <property type="entry name" value="DIMETHYL SULFOXIDE REDUCTASE TRANSCRIPTIONAL ACTIVATOR"/>
    <property type="match status" value="1"/>
</dbReference>
<reference evidence="5" key="1">
    <citation type="submission" date="2011-09" db="EMBL/GenBank/DDBJ databases">
        <title>Complete sequence of Halovivax ruber XH-70.</title>
        <authorList>
            <consortium name="US DOE Joint Genome Institute"/>
            <person name="Lucas S."/>
            <person name="Han J."/>
            <person name="Lapidus A."/>
            <person name="Cheng J.-F."/>
            <person name="Goodwin L."/>
            <person name="Pitluck S."/>
            <person name="Peters L."/>
            <person name="Mikhailova N."/>
            <person name="Davenport K."/>
            <person name="Detter J.C."/>
            <person name="Han C."/>
            <person name="Tapia R."/>
            <person name="Land M."/>
            <person name="Hauser L."/>
            <person name="Kyrpides N."/>
            <person name="Ivanova N."/>
            <person name="Pagani I."/>
            <person name="Sproer C."/>
            <person name="Anderson I."/>
            <person name="Woyke T."/>
        </authorList>
    </citation>
    <scope>NUCLEOTIDE SEQUENCE</scope>
    <source>
        <strain evidence="5">XH-70</strain>
    </source>
</reference>
<accession>L0IDA6</accession>
<evidence type="ECO:0000313" key="6">
    <source>
        <dbReference type="Proteomes" id="UP000010846"/>
    </source>
</evidence>
<dbReference type="Pfam" id="PF04967">
    <property type="entry name" value="HTH_10"/>
    <property type="match status" value="1"/>
</dbReference>
<dbReference type="InterPro" id="IPR013324">
    <property type="entry name" value="RNA_pol_sigma_r3/r4-like"/>
</dbReference>
<evidence type="ECO:0000259" key="3">
    <source>
        <dbReference type="Pfam" id="PF04967"/>
    </source>
</evidence>
<dbReference type="EMBL" id="CP003050">
    <property type="protein sequence ID" value="AGB16788.1"/>
    <property type="molecule type" value="Genomic_DNA"/>
</dbReference>
<gene>
    <name evidence="5" type="ordered locus">Halru_2201</name>
</gene>
<organism evidence="5 6">
    <name type="scientific">Halovivax ruber (strain DSM 18193 / JCM 13892 / XH-70)</name>
    <dbReference type="NCBI Taxonomy" id="797302"/>
    <lineage>
        <taxon>Archaea</taxon>
        <taxon>Methanobacteriati</taxon>
        <taxon>Methanobacteriota</taxon>
        <taxon>Stenosarchaea group</taxon>
        <taxon>Halobacteria</taxon>
        <taxon>Halobacteriales</taxon>
        <taxon>Natrialbaceae</taxon>
        <taxon>Halovivax</taxon>
    </lineage>
</organism>
<dbReference type="InterPro" id="IPR007050">
    <property type="entry name" value="HTH_bacterioopsin"/>
</dbReference>
<evidence type="ECO:0000313" key="5">
    <source>
        <dbReference type="EMBL" id="AGB16788.1"/>
    </source>
</evidence>
<dbReference type="InterPro" id="IPR031803">
    <property type="entry name" value="BAT_GAF/HTH-assoc"/>
</dbReference>
<dbReference type="PANTHER" id="PTHR34236">
    <property type="entry name" value="DIMETHYL SULFOXIDE REDUCTASE TRANSCRIPTIONAL ACTIVATOR"/>
    <property type="match status" value="1"/>
</dbReference>
<evidence type="ECO:0000256" key="1">
    <source>
        <dbReference type="ARBA" id="ARBA00023015"/>
    </source>
</evidence>
<dbReference type="STRING" id="797302.Halru_2201"/>
<dbReference type="eggNOG" id="arCOG02280">
    <property type="taxonomic scope" value="Archaea"/>
</dbReference>
<proteinExistence type="predicted"/>
<dbReference type="InterPro" id="IPR036388">
    <property type="entry name" value="WH-like_DNA-bd_sf"/>
</dbReference>
<dbReference type="KEGG" id="hru:Halru_2201"/>
<feature type="domain" description="HTH bat-type" evidence="3">
    <location>
        <begin position="157"/>
        <end position="208"/>
    </location>
</feature>
<protein>
    <submittedName>
        <fullName evidence="5">Putative DNA binding protein</fullName>
    </submittedName>
</protein>
<dbReference type="HOGENOM" id="CLU_076274_0_0_2"/>
<keyword evidence="2" id="KW-0804">Transcription</keyword>
<feature type="domain" description="Bacterioopsin transcriptional activator GAF and HTH associated" evidence="4">
    <location>
        <begin position="11"/>
        <end position="144"/>
    </location>
</feature>
<name>L0IDA6_HALRX</name>